<dbReference type="InterPro" id="IPR032466">
    <property type="entry name" value="Metal_Hydrolase"/>
</dbReference>
<proteinExistence type="predicted"/>
<dbReference type="Gene3D" id="2.30.40.10">
    <property type="entry name" value="Urease, subunit C, domain 1"/>
    <property type="match status" value="1"/>
</dbReference>
<dbReference type="EC" id="3.6.1.63" evidence="2"/>
<dbReference type="SUPFAM" id="SSF51556">
    <property type="entry name" value="Metallo-dependent hydrolases"/>
    <property type="match status" value="1"/>
</dbReference>
<dbReference type="InterPro" id="IPR013108">
    <property type="entry name" value="Amidohydro_3"/>
</dbReference>
<organism evidence="2 3">
    <name type="scientific">Ancylobacter mangrovi</name>
    <dbReference type="NCBI Taxonomy" id="2972472"/>
    <lineage>
        <taxon>Bacteria</taxon>
        <taxon>Pseudomonadati</taxon>
        <taxon>Pseudomonadota</taxon>
        <taxon>Alphaproteobacteria</taxon>
        <taxon>Hyphomicrobiales</taxon>
        <taxon>Xanthobacteraceae</taxon>
        <taxon>Ancylobacter</taxon>
    </lineage>
</organism>
<gene>
    <name evidence="2" type="ORF">NVS89_07890</name>
</gene>
<feature type="domain" description="Amidohydrolase 3" evidence="1">
    <location>
        <begin position="85"/>
        <end position="396"/>
    </location>
</feature>
<dbReference type="NCBIfam" id="NF011984">
    <property type="entry name" value="PRK15446.1-5"/>
    <property type="match status" value="1"/>
</dbReference>
<dbReference type="InterPro" id="IPR012696">
    <property type="entry name" value="PhnM"/>
</dbReference>
<dbReference type="RefSeq" id="WP_258732056.1">
    <property type="nucleotide sequence ID" value="NZ_JANTHZ010000002.1"/>
</dbReference>
<dbReference type="PIRSF" id="PIRSF038971">
    <property type="entry name" value="PhnM"/>
    <property type="match status" value="1"/>
</dbReference>
<dbReference type="PANTHER" id="PTHR43135">
    <property type="entry name" value="ALPHA-D-RIBOSE 1-METHYLPHOSPHONATE 5-TRIPHOSPHATE DIPHOSPHATASE"/>
    <property type="match status" value="1"/>
</dbReference>
<dbReference type="Pfam" id="PF07969">
    <property type="entry name" value="Amidohydro_3"/>
    <property type="match status" value="1"/>
</dbReference>
<keyword evidence="3" id="KW-1185">Reference proteome</keyword>
<name>A0A9X2PDR7_9HYPH</name>
<protein>
    <submittedName>
        <fullName evidence="2">Alpha-D-ribose 1-methylphosphonate 5-triphosphate diphosphatase</fullName>
        <ecNumber evidence="2">3.6.1.63</ecNumber>
    </submittedName>
</protein>
<dbReference type="Gene3D" id="3.20.20.140">
    <property type="entry name" value="Metal-dependent hydrolases"/>
    <property type="match status" value="2"/>
</dbReference>
<sequence>METILTNARLVLTDRVVEGTLVHEAGVIRALDEGRSQLPAAVDCEGAFIAPGLIDLHTDALEGHFVPRPKVIWPDARAAALAHDAQMAASGITTVYDAICAGAFDQAKADRRALYEVMLETVHQGGARGMFRVEHRLHLRCELTDPNLPELVEIAHDRAAVHLASLMDHTPGTRQWRNVEHLKVYLTGIGKGGDDIDREVAWRIERARDAVAGNHARMVAAFAGSGIVLASHDDTTPSHVEEAVAAGCTISEFPTTIDAARAARGAGLATIGGAPNVVRGGSHSGGASMRELAGEGLLDALASDYVPASLLQAALALTRPAGADGQAEPDAATEPDAPAALDLPAALALVSAVPARLAGLDDRGRLEKGLRADLVAFRLVDDTPLVREVTRGGRRVF</sequence>
<accession>A0A9X2PDR7</accession>
<dbReference type="PANTHER" id="PTHR43135:SF3">
    <property type="entry name" value="ALPHA-D-RIBOSE 1-METHYLPHOSPHONATE 5-TRIPHOSPHATE DIPHOSPHATASE"/>
    <property type="match status" value="1"/>
</dbReference>
<dbReference type="GO" id="GO:0019700">
    <property type="term" value="P:organic phosphonate catabolic process"/>
    <property type="evidence" value="ECO:0007669"/>
    <property type="project" value="InterPro"/>
</dbReference>
<dbReference type="GO" id="GO:0016810">
    <property type="term" value="F:hydrolase activity, acting on carbon-nitrogen (but not peptide) bonds"/>
    <property type="evidence" value="ECO:0007669"/>
    <property type="project" value="InterPro"/>
</dbReference>
<dbReference type="NCBIfam" id="NF011990">
    <property type="entry name" value="PRK15446.2-6"/>
    <property type="match status" value="1"/>
</dbReference>
<comment type="caution">
    <text evidence="2">The sequence shown here is derived from an EMBL/GenBank/DDBJ whole genome shotgun (WGS) entry which is preliminary data.</text>
</comment>
<keyword evidence="2" id="KW-0378">Hydrolase</keyword>
<reference evidence="2" key="1">
    <citation type="submission" date="2022-08" db="EMBL/GenBank/DDBJ databases">
        <authorList>
            <person name="Li F."/>
        </authorList>
    </citation>
    <scope>NUCLEOTIDE SEQUENCE</scope>
    <source>
        <strain evidence="2">MQZ15Z-1</strain>
    </source>
</reference>
<dbReference type="Proteomes" id="UP001151088">
    <property type="component" value="Unassembled WGS sequence"/>
</dbReference>
<dbReference type="SUPFAM" id="SSF51338">
    <property type="entry name" value="Composite domain of metallo-dependent hydrolases"/>
    <property type="match status" value="1"/>
</dbReference>
<evidence type="ECO:0000259" key="1">
    <source>
        <dbReference type="Pfam" id="PF07969"/>
    </source>
</evidence>
<evidence type="ECO:0000313" key="2">
    <source>
        <dbReference type="EMBL" id="MCS0495016.1"/>
    </source>
</evidence>
<dbReference type="AlphaFoldDB" id="A0A9X2PDR7"/>
<dbReference type="EMBL" id="JANTHZ010000002">
    <property type="protein sequence ID" value="MCS0495016.1"/>
    <property type="molecule type" value="Genomic_DNA"/>
</dbReference>
<dbReference type="InterPro" id="IPR051781">
    <property type="entry name" value="Metallo-dep_Hydrolase"/>
</dbReference>
<evidence type="ECO:0000313" key="3">
    <source>
        <dbReference type="Proteomes" id="UP001151088"/>
    </source>
</evidence>
<dbReference type="InterPro" id="IPR011059">
    <property type="entry name" value="Metal-dep_hydrolase_composite"/>
</dbReference>